<reference evidence="2" key="1">
    <citation type="submission" date="2020-03" db="EMBL/GenBank/DDBJ databases">
        <title>Hybrid Assembly of Korean Phytophthora infestans isolates.</title>
        <authorList>
            <person name="Prokchorchik M."/>
            <person name="Lee Y."/>
            <person name="Seo J."/>
            <person name="Cho J.-H."/>
            <person name="Park Y.-E."/>
            <person name="Jang D.-C."/>
            <person name="Im J.-S."/>
            <person name="Choi J.-G."/>
            <person name="Park H.-J."/>
            <person name="Lee G.-B."/>
            <person name="Lee Y.-G."/>
            <person name="Hong S.-Y."/>
            <person name="Cho K."/>
            <person name="Sohn K.H."/>
        </authorList>
    </citation>
    <scope>NUCLEOTIDE SEQUENCE</scope>
    <source>
        <strain evidence="2">KR_2_A2</strain>
    </source>
</reference>
<sequence>MPMTDALVTIDEHTGLPTFLRNMNGDIDSIGLALDDTNNDLLDDGLPTLEPGKSTNQTCTPQKRSYYPNSSRLKLLRELQRLRVEASDLELKLQQLQNGTNHSLSQDSEWSDTTLPAVWEDVCARQLYRRLRAEQENFRLKKRYSKQKRMTKSIGKTLLKRWSFQEFAPEAGKYIRRVEIPPEFVNHLTDRIFQDLDAGVEVLYHEAESVLETNSPLPLGVKTHKHLLREDTSVELFDRNIFPFGLHTTGDAWWRRWQKYRGQQRDENAGDTVRESCGLEMIDSKADMSAMFHMQQVVRRHVEDHRIVIVWNTYLEPKEERFCGVQFLVKGCVLMKPVEENSSDSGSDIGEAFTRVLTSYNITPYVSDPKISKSSSLVKFVVSTMSTYISTSNEAMENLLVDETLQKYC</sequence>
<evidence type="ECO:0000256" key="1">
    <source>
        <dbReference type="SAM" id="Coils"/>
    </source>
</evidence>
<accession>A0A8S9UPL3</accession>
<proteinExistence type="predicted"/>
<dbReference type="PANTHER" id="PTHR35796:SF3">
    <property type="entry name" value="BHLH DOMAIN-CONTAINING PROTEIN"/>
    <property type="match status" value="1"/>
</dbReference>
<evidence type="ECO:0000313" key="3">
    <source>
        <dbReference type="Proteomes" id="UP000704712"/>
    </source>
</evidence>
<keyword evidence="1" id="KW-0175">Coiled coil</keyword>
<organism evidence="2 3">
    <name type="scientific">Phytophthora infestans</name>
    <name type="common">Potato late blight agent</name>
    <name type="synonym">Botrytis infestans</name>
    <dbReference type="NCBI Taxonomy" id="4787"/>
    <lineage>
        <taxon>Eukaryota</taxon>
        <taxon>Sar</taxon>
        <taxon>Stramenopiles</taxon>
        <taxon>Oomycota</taxon>
        <taxon>Peronosporomycetes</taxon>
        <taxon>Peronosporales</taxon>
        <taxon>Peronosporaceae</taxon>
        <taxon>Phytophthora</taxon>
    </lineage>
</organism>
<feature type="coiled-coil region" evidence="1">
    <location>
        <begin position="72"/>
        <end position="99"/>
    </location>
</feature>
<gene>
    <name evidence="2" type="ORF">GN958_ATG08134</name>
</gene>
<dbReference type="PANTHER" id="PTHR35796">
    <property type="entry name" value="HYPOTHETICAL CYTOSOLIC PROTEIN"/>
    <property type="match status" value="1"/>
</dbReference>
<comment type="caution">
    <text evidence="2">The sequence shown here is derived from an EMBL/GenBank/DDBJ whole genome shotgun (WGS) entry which is preliminary data.</text>
</comment>
<dbReference type="AlphaFoldDB" id="A0A8S9UPL3"/>
<name>A0A8S9UPL3_PHYIN</name>
<evidence type="ECO:0008006" key="4">
    <source>
        <dbReference type="Google" id="ProtNLM"/>
    </source>
</evidence>
<protein>
    <recommendedName>
        <fullName evidence="4">M96 mating-specific protein family</fullName>
    </recommendedName>
</protein>
<dbReference type="Proteomes" id="UP000704712">
    <property type="component" value="Unassembled WGS sequence"/>
</dbReference>
<evidence type="ECO:0000313" key="2">
    <source>
        <dbReference type="EMBL" id="KAF4142670.1"/>
    </source>
</evidence>
<dbReference type="EMBL" id="JAACNO010001161">
    <property type="protein sequence ID" value="KAF4142670.1"/>
    <property type="molecule type" value="Genomic_DNA"/>
</dbReference>